<dbReference type="Pfam" id="PF01515">
    <property type="entry name" value="PTA_PTB"/>
    <property type="match status" value="1"/>
</dbReference>
<dbReference type="Gene3D" id="3.40.50.10950">
    <property type="match status" value="1"/>
</dbReference>
<comment type="caution">
    <text evidence="10">The sequence shown here is derived from an EMBL/GenBank/DDBJ whole genome shotgun (WGS) entry which is preliminary data.</text>
</comment>
<dbReference type="NCBIfam" id="NF007233">
    <property type="entry name" value="PRK09653.1"/>
    <property type="match status" value="1"/>
</dbReference>
<dbReference type="EC" id="2.3.1.8" evidence="4"/>
<dbReference type="NCBIfam" id="TIGR00651">
    <property type="entry name" value="pta"/>
    <property type="match status" value="1"/>
</dbReference>
<dbReference type="InterPro" id="IPR004614">
    <property type="entry name" value="P_AcTrfase"/>
</dbReference>
<name>A0A371IP71_9FIRM</name>
<evidence type="ECO:0000256" key="2">
    <source>
        <dbReference type="ARBA" id="ARBA00004989"/>
    </source>
</evidence>
<dbReference type="AlphaFoldDB" id="A0A371IP71"/>
<keyword evidence="6 10" id="KW-0808">Transferase</keyword>
<protein>
    <recommendedName>
        <fullName evidence="5">Phosphate acetyltransferase</fullName>
        <ecNumber evidence="4">2.3.1.8</ecNumber>
    </recommendedName>
    <alternativeName>
        <fullName evidence="8">Phosphotransacetylase</fullName>
    </alternativeName>
</protein>
<evidence type="ECO:0000256" key="6">
    <source>
        <dbReference type="ARBA" id="ARBA00022679"/>
    </source>
</evidence>
<evidence type="ECO:0000313" key="11">
    <source>
        <dbReference type="Proteomes" id="UP000093352"/>
    </source>
</evidence>
<reference evidence="10 11" key="1">
    <citation type="journal article" date="2016" name="Genome Announc.">
        <title>Draft Genome Sequence of Criibacterium bergeronii gen. nov., sp. nov., Strain CCRI-22567T, Isolated from a Vaginal Sample from a Woman with Bacterial Vaginosis.</title>
        <authorList>
            <person name="Maheux A.F."/>
            <person name="Berube E."/>
            <person name="Boudreau D.K."/>
            <person name="Raymond F."/>
            <person name="Corbeil J."/>
            <person name="Roy P.H."/>
            <person name="Boissinot M."/>
            <person name="Omar R.F."/>
        </authorList>
    </citation>
    <scope>NUCLEOTIDE SEQUENCE [LARGE SCALE GENOMIC DNA]</scope>
    <source>
        <strain evidence="10 11">CCRI-22567</strain>
    </source>
</reference>
<dbReference type="InterPro" id="IPR002505">
    <property type="entry name" value="PTA_PTB"/>
</dbReference>
<dbReference type="PANTHER" id="PTHR43356">
    <property type="entry name" value="PHOSPHATE ACETYLTRANSFERASE"/>
    <property type="match status" value="1"/>
</dbReference>
<dbReference type="Proteomes" id="UP000093352">
    <property type="component" value="Unassembled WGS sequence"/>
</dbReference>
<dbReference type="STRING" id="1871336.BBG48_00870"/>
<dbReference type="RefSeq" id="WP_068911607.1">
    <property type="nucleotide sequence ID" value="NZ_MBEW02000001.1"/>
</dbReference>
<evidence type="ECO:0000259" key="9">
    <source>
        <dbReference type="Pfam" id="PF01515"/>
    </source>
</evidence>
<sequence>MESSFFYEAQRKIRKYQHKIVLPEGTDVRVVGAATRLKNSGVLEPLVIGKKDDVYNLAESIGADPTNLTVIDKDNYEEIDELVNALVERRKGKLDEAAARELLKDENYFGTMLVYTHRADGLVSGAIHTTGDTVRPALQIIKVDKKYKKVSGGYLMIRDGELYVFGDCAININPTPEDLAEIAKQTAETALKYGISPRVAMLSFSTKGSAKDPLVDKVVEGVNIAKSRYPDLIVDGELQFDAAFVPSVAQQKIKEYSAVAGNANVFIFPDIQAGNIGYKMVQRFGKFEAIGPILQGLNAPVNDLSRGCNEEDVFKLAIISSMEAIVHSDRKAKDPSYDQFN</sequence>
<evidence type="ECO:0000256" key="4">
    <source>
        <dbReference type="ARBA" id="ARBA00012707"/>
    </source>
</evidence>
<dbReference type="EMBL" id="MBEW02000001">
    <property type="protein sequence ID" value="RDY22246.1"/>
    <property type="molecule type" value="Genomic_DNA"/>
</dbReference>
<dbReference type="InterPro" id="IPR012147">
    <property type="entry name" value="P_Ac_Bu_trans"/>
</dbReference>
<dbReference type="PANTHER" id="PTHR43356:SF3">
    <property type="entry name" value="PHOSPHATE ACETYLTRANSFERASE"/>
    <property type="match status" value="1"/>
</dbReference>
<dbReference type="Gene3D" id="3.40.50.10750">
    <property type="entry name" value="Isocitrate/Isopropylmalate dehydrogenase-like"/>
    <property type="match status" value="1"/>
</dbReference>
<gene>
    <name evidence="10" type="primary">pta</name>
    <name evidence="10" type="ORF">BBG48_000575</name>
</gene>
<evidence type="ECO:0000256" key="7">
    <source>
        <dbReference type="ARBA" id="ARBA00023315"/>
    </source>
</evidence>
<keyword evidence="7 10" id="KW-0012">Acyltransferase</keyword>
<dbReference type="GO" id="GO:0008959">
    <property type="term" value="F:phosphate acetyltransferase activity"/>
    <property type="evidence" value="ECO:0007669"/>
    <property type="project" value="UniProtKB-EC"/>
</dbReference>
<dbReference type="PIRSF" id="PIRSF000428">
    <property type="entry name" value="P_Ac_trans"/>
    <property type="match status" value="1"/>
</dbReference>
<comment type="catalytic activity">
    <reaction evidence="1">
        <text>acetyl-CoA + phosphate = acetyl phosphate + CoA</text>
        <dbReference type="Rhea" id="RHEA:19521"/>
        <dbReference type="ChEBI" id="CHEBI:22191"/>
        <dbReference type="ChEBI" id="CHEBI:43474"/>
        <dbReference type="ChEBI" id="CHEBI:57287"/>
        <dbReference type="ChEBI" id="CHEBI:57288"/>
        <dbReference type="EC" id="2.3.1.8"/>
    </reaction>
</comment>
<evidence type="ECO:0000256" key="5">
    <source>
        <dbReference type="ARBA" id="ARBA00021528"/>
    </source>
</evidence>
<dbReference type="InterPro" id="IPR042113">
    <property type="entry name" value="P_AcTrfase_dom1"/>
</dbReference>
<dbReference type="InterPro" id="IPR050500">
    <property type="entry name" value="Phos_Acetyltrans/Butyryltrans"/>
</dbReference>
<dbReference type="InterPro" id="IPR042112">
    <property type="entry name" value="P_AcTrfase_dom2"/>
</dbReference>
<evidence type="ECO:0000256" key="8">
    <source>
        <dbReference type="ARBA" id="ARBA00031108"/>
    </source>
</evidence>
<evidence type="ECO:0000256" key="1">
    <source>
        <dbReference type="ARBA" id="ARBA00000705"/>
    </source>
</evidence>
<proteinExistence type="inferred from homology"/>
<evidence type="ECO:0000313" key="10">
    <source>
        <dbReference type="EMBL" id="RDY22246.1"/>
    </source>
</evidence>
<comment type="pathway">
    <text evidence="2">Metabolic intermediate biosynthesis; acetyl-CoA biosynthesis; acetyl-CoA from acetate: step 2/2.</text>
</comment>
<accession>A0A371IP71</accession>
<feature type="domain" description="Phosphate acetyl/butaryl transferase" evidence="9">
    <location>
        <begin position="5"/>
        <end position="319"/>
    </location>
</feature>
<organism evidence="10 11">
    <name type="scientific">Criibacterium bergeronii</name>
    <dbReference type="NCBI Taxonomy" id="1871336"/>
    <lineage>
        <taxon>Bacteria</taxon>
        <taxon>Bacillati</taxon>
        <taxon>Bacillota</taxon>
        <taxon>Clostridia</taxon>
        <taxon>Peptostreptococcales</taxon>
        <taxon>Filifactoraceae</taxon>
        <taxon>Criibacterium</taxon>
    </lineage>
</organism>
<evidence type="ECO:0000256" key="3">
    <source>
        <dbReference type="ARBA" id="ARBA00005656"/>
    </source>
</evidence>
<keyword evidence="11" id="KW-1185">Reference proteome</keyword>
<dbReference type="SUPFAM" id="SSF53659">
    <property type="entry name" value="Isocitrate/Isopropylmalate dehydrogenase-like"/>
    <property type="match status" value="1"/>
</dbReference>
<comment type="similarity">
    <text evidence="3">Belongs to the phosphate acetyltransferase and butyryltransferase family.</text>
</comment>